<dbReference type="AlphaFoldDB" id="A0A7N1A8D0"/>
<feature type="compositionally biased region" description="Basic and acidic residues" evidence="1">
    <location>
        <begin position="62"/>
        <end position="80"/>
    </location>
</feature>
<sequence length="97" mass="10620">MNEDDDGQENDVSNSKPIQPENIYEAANFSSVKRLPSSRSKSHKPDPWLLPATQNPKASTKHSLDENQSHLLDEHQSASDDHLTASSTLALLSIGAQ</sequence>
<dbReference type="Proteomes" id="UP000594263">
    <property type="component" value="Unplaced"/>
</dbReference>
<reference evidence="2" key="1">
    <citation type="submission" date="2021-01" db="UniProtKB">
        <authorList>
            <consortium name="EnsemblPlants"/>
        </authorList>
    </citation>
    <scope>IDENTIFICATION</scope>
</reference>
<name>A0A7N1A8D0_KALFE</name>
<accession>A0A7N1A8D0</accession>
<evidence type="ECO:0000256" key="1">
    <source>
        <dbReference type="SAM" id="MobiDB-lite"/>
    </source>
</evidence>
<keyword evidence="3" id="KW-1185">Reference proteome</keyword>
<organism evidence="2 3">
    <name type="scientific">Kalanchoe fedtschenkoi</name>
    <name type="common">Lavender scallops</name>
    <name type="synonym">South American air plant</name>
    <dbReference type="NCBI Taxonomy" id="63787"/>
    <lineage>
        <taxon>Eukaryota</taxon>
        <taxon>Viridiplantae</taxon>
        <taxon>Streptophyta</taxon>
        <taxon>Embryophyta</taxon>
        <taxon>Tracheophyta</taxon>
        <taxon>Spermatophyta</taxon>
        <taxon>Magnoliopsida</taxon>
        <taxon>eudicotyledons</taxon>
        <taxon>Gunneridae</taxon>
        <taxon>Pentapetalae</taxon>
        <taxon>Saxifragales</taxon>
        <taxon>Crassulaceae</taxon>
        <taxon>Kalanchoe</taxon>
    </lineage>
</organism>
<evidence type="ECO:0000313" key="2">
    <source>
        <dbReference type="EnsemblPlants" id="Kaladp1321s0003.1.v1.1"/>
    </source>
</evidence>
<evidence type="ECO:0000313" key="3">
    <source>
        <dbReference type="Proteomes" id="UP000594263"/>
    </source>
</evidence>
<dbReference type="EnsemblPlants" id="Kaladp1321s0003.1.v1.1">
    <property type="protein sequence ID" value="Kaladp1321s0003.1.v1.1"/>
    <property type="gene ID" value="Kaladp1321s0003.v1.1"/>
</dbReference>
<proteinExistence type="predicted"/>
<dbReference type="Gramene" id="Kaladp1321s0003.1.v1.1">
    <property type="protein sequence ID" value="Kaladp1321s0003.1.v1.1"/>
    <property type="gene ID" value="Kaladp1321s0003.v1.1"/>
</dbReference>
<protein>
    <submittedName>
        <fullName evidence="2">Uncharacterized protein</fullName>
    </submittedName>
</protein>
<feature type="region of interest" description="Disordered" evidence="1">
    <location>
        <begin position="1"/>
        <end position="80"/>
    </location>
</feature>